<evidence type="ECO:0000256" key="1">
    <source>
        <dbReference type="ARBA" id="ARBA00022741"/>
    </source>
</evidence>
<dbReference type="GeneID" id="78315478"/>
<evidence type="ECO:0000256" key="2">
    <source>
        <dbReference type="ARBA" id="ARBA00022840"/>
    </source>
</evidence>
<evidence type="ECO:0000259" key="3">
    <source>
        <dbReference type="PROSITE" id="PS50893"/>
    </source>
</evidence>
<dbReference type="AlphaFoldDB" id="A0A1T4JHQ4"/>
<feature type="domain" description="ABC transporter" evidence="3">
    <location>
        <begin position="309"/>
        <end position="537"/>
    </location>
</feature>
<dbReference type="SUPFAM" id="SSF52540">
    <property type="entry name" value="P-loop containing nucleoside triphosphate hydrolases"/>
    <property type="match status" value="2"/>
</dbReference>
<dbReference type="Proteomes" id="UP000190423">
    <property type="component" value="Unassembled WGS sequence"/>
</dbReference>
<dbReference type="PROSITE" id="PS50893">
    <property type="entry name" value="ABC_TRANSPORTER_2"/>
    <property type="match status" value="2"/>
</dbReference>
<dbReference type="GO" id="GO:0016887">
    <property type="term" value="F:ATP hydrolysis activity"/>
    <property type="evidence" value="ECO:0007669"/>
    <property type="project" value="InterPro"/>
</dbReference>
<reference evidence="4 5" key="1">
    <citation type="submission" date="2017-02" db="EMBL/GenBank/DDBJ databases">
        <authorList>
            <person name="Peterson S.W."/>
        </authorList>
    </citation>
    <scope>NUCLEOTIDE SEQUENCE [LARGE SCALE GENOMIC DNA]</scope>
    <source>
        <strain evidence="4 5">ATCC BAA-908</strain>
    </source>
</reference>
<organism evidence="4 5">
    <name type="scientific">Treponema porcinum</name>
    <dbReference type="NCBI Taxonomy" id="261392"/>
    <lineage>
        <taxon>Bacteria</taxon>
        <taxon>Pseudomonadati</taxon>
        <taxon>Spirochaetota</taxon>
        <taxon>Spirochaetia</taxon>
        <taxon>Spirochaetales</taxon>
        <taxon>Treponemataceae</taxon>
        <taxon>Treponema</taxon>
    </lineage>
</organism>
<dbReference type="InterPro" id="IPR027417">
    <property type="entry name" value="P-loop_NTPase"/>
</dbReference>
<dbReference type="InterPro" id="IPR017871">
    <property type="entry name" value="ABC_transporter-like_CS"/>
</dbReference>
<dbReference type="RefSeq" id="WP_078932073.1">
    <property type="nucleotide sequence ID" value="NZ_FUWG01000002.1"/>
</dbReference>
<dbReference type="GO" id="GO:0005524">
    <property type="term" value="F:ATP binding"/>
    <property type="evidence" value="ECO:0007669"/>
    <property type="project" value="UniProtKB-KW"/>
</dbReference>
<dbReference type="PROSITE" id="PS00211">
    <property type="entry name" value="ABC_TRANSPORTER_1"/>
    <property type="match status" value="1"/>
</dbReference>
<dbReference type="Gene3D" id="3.40.50.300">
    <property type="entry name" value="P-loop containing nucleotide triphosphate hydrolases"/>
    <property type="match status" value="2"/>
</dbReference>
<dbReference type="SMART" id="SM00382">
    <property type="entry name" value="AAA"/>
    <property type="match status" value="2"/>
</dbReference>
<keyword evidence="2 4" id="KW-0067">ATP-binding</keyword>
<dbReference type="EMBL" id="FUWG01000002">
    <property type="protein sequence ID" value="SJZ29651.1"/>
    <property type="molecule type" value="Genomic_DNA"/>
</dbReference>
<keyword evidence="5" id="KW-1185">Reference proteome</keyword>
<name>A0A1T4JHQ4_TREPO</name>
<dbReference type="STRING" id="261392.SAMN02745149_00154"/>
<keyword evidence="1" id="KW-0547">Nucleotide-binding</keyword>
<dbReference type="Pfam" id="PF00005">
    <property type="entry name" value="ABC_tran"/>
    <property type="match status" value="2"/>
</dbReference>
<protein>
    <submittedName>
        <fullName evidence="4">Molybdate transport system ATP-binding protein</fullName>
    </submittedName>
</protein>
<sequence>MQGNTNSLINIHNCHIENKKGTVLQEISWEMRTGEAWLVTGPNGGGKADFINALSGNLKFVPNTADFDGKTPLYSNRFEKSVEVVSLERAASLIQEERDLDESEYIEGGVDIGRTGRIFIAEALTGPIKKGAELPETARRLESFPEIKLCGVEKILDRGLKYMSTGEIRRTLLARALISKKQLLILSDPFAGLDAESRAILLDFFNTIASKQLSDEKSDATFPRIILAMERYVEIPESITNVLEFSLGAVSFCGTRTDFEKIVQARAEKTLETREAEKKAFAESVKKISAEVDNVLGVDTAIELPDTLIEMNDVNVGWDGHAVLRHLNWALHKNEHWLIRGPNGSGKTTFLELITGDNMQVFSNDIKLFGNRRGSGETIWDIKHKLGIVSYRLHVEYRMLGGTPLRDVIMSGFHDSIGLYQAASDIETDAAEKWLSLGGFKGRGGEPFGSISYGEQRAILILRAAVKCPPVLILDEPCHGLDEQFRQKILDLLEIIAESGTTTLLHVTHEPSEVLECEHSILELIPNADPMYRIIKK</sequence>
<feature type="domain" description="ABC transporter" evidence="3">
    <location>
        <begin position="9"/>
        <end position="272"/>
    </location>
</feature>
<gene>
    <name evidence="4" type="ORF">SAMN02745149_00154</name>
</gene>
<dbReference type="PANTHER" id="PTHR43158">
    <property type="entry name" value="SKFA PEPTIDE EXPORT ATP-BINDING PROTEIN SKFE"/>
    <property type="match status" value="1"/>
</dbReference>
<dbReference type="PANTHER" id="PTHR43158:SF2">
    <property type="entry name" value="SKFA PEPTIDE EXPORT ATP-BINDING PROTEIN SKFE"/>
    <property type="match status" value="1"/>
</dbReference>
<evidence type="ECO:0000313" key="4">
    <source>
        <dbReference type="EMBL" id="SJZ29651.1"/>
    </source>
</evidence>
<dbReference type="InterPro" id="IPR003439">
    <property type="entry name" value="ABC_transporter-like_ATP-bd"/>
</dbReference>
<accession>A0A1T4JHQ4</accession>
<dbReference type="OrthoDB" id="9789994at2"/>
<evidence type="ECO:0000313" key="5">
    <source>
        <dbReference type="Proteomes" id="UP000190423"/>
    </source>
</evidence>
<proteinExistence type="predicted"/>
<dbReference type="InterPro" id="IPR003593">
    <property type="entry name" value="AAA+_ATPase"/>
</dbReference>